<evidence type="ECO:0000256" key="6">
    <source>
        <dbReference type="ARBA" id="ARBA00022840"/>
    </source>
</evidence>
<evidence type="ECO:0000256" key="14">
    <source>
        <dbReference type="SAM" id="MobiDB-lite"/>
    </source>
</evidence>
<feature type="compositionally biased region" description="Basic and acidic residues" evidence="14">
    <location>
        <begin position="147"/>
        <end position="158"/>
    </location>
</feature>
<dbReference type="PANTHER" id="PTHR47448:SF1">
    <property type="entry name" value="SERINE_THREONINE-PROTEIN KINASE STE7 HOMOLOG"/>
    <property type="match status" value="1"/>
</dbReference>
<evidence type="ECO:0000313" key="16">
    <source>
        <dbReference type="EMBL" id="CAB45932.1"/>
    </source>
</evidence>
<dbReference type="Gene3D" id="3.30.200.20">
    <property type="entry name" value="Phosphorylase Kinase, domain 1"/>
    <property type="match status" value="1"/>
</dbReference>
<dbReference type="InterPro" id="IPR011009">
    <property type="entry name" value="Kinase-like_dom_sf"/>
</dbReference>
<sequence length="460" mass="51064">MCVDSCVQRSSLPHLSRPPGNLHKIINSDIYIYIKPHAPTPLLVAFAPTPHPSTTTSPFGQGLHQAHRQRVASLPTYGKTTTFNLPDNRPIKTVHCPSCEHVCRPQTQDAEAQKLQEAVTQRRRRSGAPGNSFPSAITALHPRQTHAPRERPSARQPDKPNGNRWELGVEFKIDIRAQDLRTIQELGAGNGGSVSRVEHIPTGAVMAKKVIHIGGKEAVRRQILRELHIMHECDSPYIVSFYGAFINESSGDVVMCMEFMDCGHLDRIYKKAGPLTEEIVGHITVAVVEGLTYLYNEHRIVHRDVKPSNILVNSHGQIKLCDFGVSGELINSIADTFVGTSTYMSPERIQGGNYTVKSDVWSLGISLLELLLGKFPFDMANGAVGPMGILDLLQRIVNEPPPTLPAEDTRFSPVCRRFVDRCLVKEPERPSPQQLHPTMPFIITSRAKQVDMKAWAMSVQ</sequence>
<gene>
    <name evidence="16" type="primary">ste7</name>
</gene>
<dbReference type="InterPro" id="IPR000719">
    <property type="entry name" value="Prot_kinase_dom"/>
</dbReference>
<dbReference type="InterPro" id="IPR017441">
    <property type="entry name" value="Protein_kinase_ATP_BS"/>
</dbReference>
<dbReference type="Pfam" id="PF00069">
    <property type="entry name" value="Pkinase"/>
    <property type="match status" value="1"/>
</dbReference>
<reference evidence="16" key="1">
    <citation type="submission" date="1998-06" db="EMBL/GenBank/DDBJ databases">
        <title>Isolation and characterization of YlSTE7 of Yarrowia lipolytica, a gene involved in mating. Analysis of it's influence on dimorphism.</title>
        <authorList>
            <person name="Ferminan E."/>
            <person name="Dominguez A."/>
        </authorList>
    </citation>
    <scope>NUCLEOTIDE SEQUENCE</scope>
    <source>
        <strain evidence="16">E129</strain>
    </source>
</reference>
<accession>Q9Y7W8</accession>
<dbReference type="InterPro" id="IPR049613">
    <property type="entry name" value="Byr1-like_cat"/>
</dbReference>
<dbReference type="SMART" id="SM00220">
    <property type="entry name" value="S_TKc"/>
    <property type="match status" value="1"/>
</dbReference>
<feature type="binding site" evidence="12">
    <location>
        <position position="209"/>
    </location>
    <ligand>
        <name>ATP</name>
        <dbReference type="ChEBI" id="CHEBI:30616"/>
    </ligand>
</feature>
<dbReference type="EMBL" id="AJ007393">
    <property type="protein sequence ID" value="CAB45932.1"/>
    <property type="molecule type" value="Genomic_DNA"/>
</dbReference>
<feature type="region of interest" description="Disordered" evidence="14">
    <location>
        <begin position="113"/>
        <end position="165"/>
    </location>
</feature>
<dbReference type="PROSITE" id="PS50011">
    <property type="entry name" value="PROTEIN_KINASE_DOM"/>
    <property type="match status" value="1"/>
</dbReference>
<keyword evidence="2" id="KW-0597">Phosphoprotein</keyword>
<comment type="catalytic activity">
    <reaction evidence="10">
        <text>L-threonyl-[protein] + ATP = O-phospho-L-threonyl-[protein] + ADP + H(+)</text>
        <dbReference type="Rhea" id="RHEA:46608"/>
        <dbReference type="Rhea" id="RHEA-COMP:11060"/>
        <dbReference type="Rhea" id="RHEA-COMP:11605"/>
        <dbReference type="ChEBI" id="CHEBI:15378"/>
        <dbReference type="ChEBI" id="CHEBI:30013"/>
        <dbReference type="ChEBI" id="CHEBI:30616"/>
        <dbReference type="ChEBI" id="CHEBI:61977"/>
        <dbReference type="ChEBI" id="CHEBI:456216"/>
        <dbReference type="EC" id="2.7.12.2"/>
    </reaction>
</comment>
<dbReference type="InterPro" id="IPR008271">
    <property type="entry name" value="Ser/Thr_kinase_AS"/>
</dbReference>
<evidence type="ECO:0000256" key="11">
    <source>
        <dbReference type="ARBA" id="ARBA00051693"/>
    </source>
</evidence>
<dbReference type="SUPFAM" id="SSF56112">
    <property type="entry name" value="Protein kinase-like (PK-like)"/>
    <property type="match status" value="1"/>
</dbReference>
<comment type="similarity">
    <text evidence="7">Belongs to the protein kinase superfamily. STE Ser/Thr protein kinase family. MAP kinase kinase subfamily.</text>
</comment>
<keyword evidence="1 13" id="KW-0723">Serine/threonine-protein kinase</keyword>
<protein>
    <recommendedName>
        <fullName evidence="8">mitogen-activated protein kinase kinase</fullName>
        <ecNumber evidence="8">2.7.12.2</ecNumber>
    </recommendedName>
</protein>
<evidence type="ECO:0000256" key="3">
    <source>
        <dbReference type="ARBA" id="ARBA00022679"/>
    </source>
</evidence>
<proteinExistence type="inferred from homology"/>
<dbReference type="GO" id="GO:0005524">
    <property type="term" value="F:ATP binding"/>
    <property type="evidence" value="ECO:0007669"/>
    <property type="project" value="UniProtKB-UniRule"/>
</dbReference>
<evidence type="ECO:0000256" key="8">
    <source>
        <dbReference type="ARBA" id="ARBA00038999"/>
    </source>
</evidence>
<name>Q9Y7W8_YARLL</name>
<keyword evidence="5 16" id="KW-0418">Kinase</keyword>
<evidence type="ECO:0000256" key="13">
    <source>
        <dbReference type="RuleBase" id="RU000304"/>
    </source>
</evidence>
<evidence type="ECO:0000256" key="2">
    <source>
        <dbReference type="ARBA" id="ARBA00022553"/>
    </source>
</evidence>
<evidence type="ECO:0000256" key="9">
    <source>
        <dbReference type="ARBA" id="ARBA00049014"/>
    </source>
</evidence>
<dbReference type="GO" id="GO:0071507">
    <property type="term" value="P:pheromone response MAPK cascade"/>
    <property type="evidence" value="ECO:0007669"/>
    <property type="project" value="UniProtKB-ARBA"/>
</dbReference>
<evidence type="ECO:0000256" key="12">
    <source>
        <dbReference type="PROSITE-ProRule" id="PRU10141"/>
    </source>
</evidence>
<evidence type="ECO:0000259" key="15">
    <source>
        <dbReference type="PROSITE" id="PS50011"/>
    </source>
</evidence>
<organism evidence="16">
    <name type="scientific">Yarrowia lipolytica</name>
    <name type="common">Candida lipolytica</name>
    <dbReference type="NCBI Taxonomy" id="4952"/>
    <lineage>
        <taxon>Eukaryota</taxon>
        <taxon>Fungi</taxon>
        <taxon>Dikarya</taxon>
        <taxon>Ascomycota</taxon>
        <taxon>Saccharomycotina</taxon>
        <taxon>Dipodascomycetes</taxon>
        <taxon>Dipodascales</taxon>
        <taxon>Dipodascales incertae sedis</taxon>
        <taxon>Yarrowia</taxon>
    </lineage>
</organism>
<dbReference type="GO" id="GO:0004674">
    <property type="term" value="F:protein serine/threonine kinase activity"/>
    <property type="evidence" value="ECO:0007669"/>
    <property type="project" value="UniProtKB-KW"/>
</dbReference>
<dbReference type="FunFam" id="1.10.510.10:FF:000921">
    <property type="entry name" value="Serine/threonine-protein kinase STE7"/>
    <property type="match status" value="1"/>
</dbReference>
<evidence type="ECO:0000256" key="5">
    <source>
        <dbReference type="ARBA" id="ARBA00022777"/>
    </source>
</evidence>
<evidence type="ECO:0000256" key="1">
    <source>
        <dbReference type="ARBA" id="ARBA00022527"/>
    </source>
</evidence>
<dbReference type="EC" id="2.7.12.2" evidence="8"/>
<comment type="catalytic activity">
    <reaction evidence="9">
        <text>L-seryl-[protein] + ATP = O-phospho-L-seryl-[protein] + ADP + H(+)</text>
        <dbReference type="Rhea" id="RHEA:17989"/>
        <dbReference type="Rhea" id="RHEA-COMP:9863"/>
        <dbReference type="Rhea" id="RHEA-COMP:11604"/>
        <dbReference type="ChEBI" id="CHEBI:15378"/>
        <dbReference type="ChEBI" id="CHEBI:29999"/>
        <dbReference type="ChEBI" id="CHEBI:30616"/>
        <dbReference type="ChEBI" id="CHEBI:83421"/>
        <dbReference type="ChEBI" id="CHEBI:456216"/>
        <dbReference type="EC" id="2.7.12.2"/>
    </reaction>
</comment>
<dbReference type="Gene3D" id="1.10.510.10">
    <property type="entry name" value="Transferase(Phosphotransferase) domain 1"/>
    <property type="match status" value="1"/>
</dbReference>
<evidence type="ECO:0000256" key="7">
    <source>
        <dbReference type="ARBA" id="ARBA00038035"/>
    </source>
</evidence>
<dbReference type="GO" id="GO:0004708">
    <property type="term" value="F:MAP kinase kinase activity"/>
    <property type="evidence" value="ECO:0007669"/>
    <property type="project" value="UniProtKB-EC"/>
</dbReference>
<keyword evidence="3" id="KW-0808">Transferase</keyword>
<dbReference type="GO" id="GO:0051286">
    <property type="term" value="C:cell tip"/>
    <property type="evidence" value="ECO:0007669"/>
    <property type="project" value="UniProtKB-ARBA"/>
</dbReference>
<dbReference type="AlphaFoldDB" id="Q9Y7W8"/>
<dbReference type="VEuPathDB" id="FungiDB:YALI1_F27945g"/>
<dbReference type="InterPro" id="IPR050915">
    <property type="entry name" value="MAP_kinase_kinase"/>
</dbReference>
<dbReference type="PROSITE" id="PS00108">
    <property type="entry name" value="PROTEIN_KINASE_ST"/>
    <property type="match status" value="1"/>
</dbReference>
<comment type="catalytic activity">
    <reaction evidence="11">
        <text>L-tyrosyl-[protein] + ATP = O-phospho-L-tyrosyl-[protein] + ADP + H(+)</text>
        <dbReference type="Rhea" id="RHEA:10596"/>
        <dbReference type="Rhea" id="RHEA-COMP:10136"/>
        <dbReference type="Rhea" id="RHEA-COMP:20101"/>
        <dbReference type="ChEBI" id="CHEBI:15378"/>
        <dbReference type="ChEBI" id="CHEBI:30616"/>
        <dbReference type="ChEBI" id="CHEBI:46858"/>
        <dbReference type="ChEBI" id="CHEBI:61978"/>
        <dbReference type="ChEBI" id="CHEBI:456216"/>
        <dbReference type="EC" id="2.7.12.2"/>
    </reaction>
</comment>
<keyword evidence="4 12" id="KW-0547">Nucleotide-binding</keyword>
<evidence type="ECO:0000256" key="4">
    <source>
        <dbReference type="ARBA" id="ARBA00022741"/>
    </source>
</evidence>
<dbReference type="PANTHER" id="PTHR47448">
    <property type="entry name" value="DUAL SPECIFICITY MITOGEN-ACTIVATED PROTEIN KINASE KINASE DSOR1-LIKE PROTEIN"/>
    <property type="match status" value="1"/>
</dbReference>
<dbReference type="CDD" id="cd06620">
    <property type="entry name" value="PKc_Byr1_like"/>
    <property type="match status" value="1"/>
</dbReference>
<evidence type="ECO:0000256" key="10">
    <source>
        <dbReference type="ARBA" id="ARBA00049299"/>
    </source>
</evidence>
<dbReference type="FunFam" id="3.30.200.20:FF:000040">
    <property type="entry name" value="Dual specificity mitogen-activated protein kinase kinase"/>
    <property type="match status" value="1"/>
</dbReference>
<dbReference type="PROSITE" id="PS00107">
    <property type="entry name" value="PROTEIN_KINASE_ATP"/>
    <property type="match status" value="1"/>
</dbReference>
<dbReference type="VEuPathDB" id="FungiDB:YALI0_B15906g"/>
<feature type="domain" description="Protein kinase" evidence="15">
    <location>
        <begin position="180"/>
        <end position="442"/>
    </location>
</feature>
<keyword evidence="6 12" id="KW-0067">ATP-binding</keyword>